<evidence type="ECO:0000313" key="8">
    <source>
        <dbReference type="EMBL" id="GJT65876.1"/>
    </source>
</evidence>
<keyword evidence="3" id="KW-0813">Transport</keyword>
<evidence type="ECO:0000256" key="5">
    <source>
        <dbReference type="ARBA" id="ARBA00022737"/>
    </source>
</evidence>
<evidence type="ECO:0000256" key="6">
    <source>
        <dbReference type="ARBA" id="ARBA00022989"/>
    </source>
</evidence>
<proteinExistence type="inferred from homology"/>
<sequence length="381" mass="42239">MRSSTPPPFDWLPKRVHHHTQRVLQNSGRNKPLNELGIVDQQGVWVNDGIVLLNNASLHPTAIEDAEYKGDKIEYRIISIFAIVFGDEEFPATSVIDKLSRLEKSTSIIIEYYNCFPSEAKMLNQCLTKLMEQLGKSRETIEMLNSEIGKLDGEVELQKTRATNTKEKVNLAVTKGKLLVQQCESLKQVIVEKTNGLSKCLIELQEKSSALEATNSFKEEALLQRDVVFELVILTNKALEANDGKPMPLYEKALCGLTAGAIGAFGAGPTVVRAMAMNIGMLACYDQSVEFFKDNLGFGEAATIVGVYLKKMQPDAEGKLPYTGSLDHAMKTLKAGGPLKFYSGFPVYCVSIAPHVMIDPDEERRILAKEKKASMEIIQIH</sequence>
<evidence type="ECO:0000256" key="1">
    <source>
        <dbReference type="ARBA" id="ARBA00004370"/>
    </source>
</evidence>
<dbReference type="InterPro" id="IPR023395">
    <property type="entry name" value="MCP_dom_sf"/>
</dbReference>
<comment type="subcellular location">
    <subcellularLocation>
        <location evidence="1">Membrane</location>
    </subcellularLocation>
</comment>
<keyword evidence="9" id="KW-1185">Reference proteome</keyword>
<evidence type="ECO:0000256" key="7">
    <source>
        <dbReference type="ARBA" id="ARBA00023136"/>
    </source>
</evidence>
<comment type="similarity">
    <text evidence="2">Belongs to the mitochondrial carrier (TC 2.A.29) family.</text>
</comment>
<name>A0ABQ5FR91_9ASTR</name>
<dbReference type="Proteomes" id="UP001151760">
    <property type="component" value="Unassembled WGS sequence"/>
</dbReference>
<comment type="caution">
    <text evidence="8">The sequence shown here is derived from an EMBL/GenBank/DDBJ whole genome shotgun (WGS) entry which is preliminary data.</text>
</comment>
<keyword evidence="5" id="KW-0677">Repeat</keyword>
<dbReference type="PANTHER" id="PTHR45618">
    <property type="entry name" value="MITOCHONDRIAL DICARBOXYLATE CARRIER-RELATED"/>
    <property type="match status" value="1"/>
</dbReference>
<dbReference type="Gene3D" id="1.50.40.10">
    <property type="entry name" value="Mitochondrial carrier domain"/>
    <property type="match status" value="1"/>
</dbReference>
<evidence type="ECO:0000313" key="9">
    <source>
        <dbReference type="Proteomes" id="UP001151760"/>
    </source>
</evidence>
<keyword evidence="7" id="KW-0472">Membrane</keyword>
<reference evidence="8" key="1">
    <citation type="journal article" date="2022" name="Int. J. Mol. Sci.">
        <title>Draft Genome of Tanacetum Coccineum: Genomic Comparison of Closely Related Tanacetum-Family Plants.</title>
        <authorList>
            <person name="Yamashiro T."/>
            <person name="Shiraishi A."/>
            <person name="Nakayama K."/>
            <person name="Satake H."/>
        </authorList>
    </citation>
    <scope>NUCLEOTIDE SEQUENCE</scope>
</reference>
<protein>
    <submittedName>
        <fullName evidence="8">Mitochondrial dicarboxylate/tricarboxylate transporter DTC</fullName>
    </submittedName>
</protein>
<keyword evidence="4" id="KW-0812">Transmembrane</keyword>
<evidence type="ECO:0000256" key="2">
    <source>
        <dbReference type="ARBA" id="ARBA00006375"/>
    </source>
</evidence>
<keyword evidence="6" id="KW-1133">Transmembrane helix</keyword>
<reference evidence="8" key="2">
    <citation type="submission" date="2022-01" db="EMBL/GenBank/DDBJ databases">
        <authorList>
            <person name="Yamashiro T."/>
            <person name="Shiraishi A."/>
            <person name="Satake H."/>
            <person name="Nakayama K."/>
        </authorList>
    </citation>
    <scope>NUCLEOTIDE SEQUENCE</scope>
</reference>
<accession>A0ABQ5FR91</accession>
<gene>
    <name evidence="8" type="ORF">Tco_1017356</name>
</gene>
<dbReference type="SUPFAM" id="SSF103506">
    <property type="entry name" value="Mitochondrial carrier"/>
    <property type="match status" value="1"/>
</dbReference>
<evidence type="ECO:0000256" key="3">
    <source>
        <dbReference type="ARBA" id="ARBA00022448"/>
    </source>
</evidence>
<evidence type="ECO:0000256" key="4">
    <source>
        <dbReference type="ARBA" id="ARBA00022692"/>
    </source>
</evidence>
<dbReference type="EMBL" id="BQNB010017667">
    <property type="protein sequence ID" value="GJT65876.1"/>
    <property type="molecule type" value="Genomic_DNA"/>
</dbReference>
<organism evidence="8 9">
    <name type="scientific">Tanacetum coccineum</name>
    <dbReference type="NCBI Taxonomy" id="301880"/>
    <lineage>
        <taxon>Eukaryota</taxon>
        <taxon>Viridiplantae</taxon>
        <taxon>Streptophyta</taxon>
        <taxon>Embryophyta</taxon>
        <taxon>Tracheophyta</taxon>
        <taxon>Spermatophyta</taxon>
        <taxon>Magnoliopsida</taxon>
        <taxon>eudicotyledons</taxon>
        <taxon>Gunneridae</taxon>
        <taxon>Pentapetalae</taxon>
        <taxon>asterids</taxon>
        <taxon>campanulids</taxon>
        <taxon>Asterales</taxon>
        <taxon>Asteraceae</taxon>
        <taxon>Asteroideae</taxon>
        <taxon>Anthemideae</taxon>
        <taxon>Anthemidinae</taxon>
        <taxon>Tanacetum</taxon>
    </lineage>
</organism>
<dbReference type="InterPro" id="IPR050391">
    <property type="entry name" value="Mito_Metabolite_Transporter"/>
</dbReference>